<proteinExistence type="inferred from homology"/>
<evidence type="ECO:0000256" key="3">
    <source>
        <dbReference type="ARBA" id="ARBA00022729"/>
    </source>
</evidence>
<dbReference type="GO" id="GO:0030288">
    <property type="term" value="C:outer membrane-bounded periplasmic space"/>
    <property type="evidence" value="ECO:0007669"/>
    <property type="project" value="InterPro"/>
</dbReference>
<keyword evidence="3" id="KW-0732">Signal</keyword>
<dbReference type="PANTHER" id="PTHR33376">
    <property type="match status" value="1"/>
</dbReference>
<dbReference type="PIRSF" id="PIRSF006470">
    <property type="entry name" value="DctB"/>
    <property type="match status" value="1"/>
</dbReference>
<keyword evidence="2" id="KW-0813">Transport</keyword>
<gene>
    <name evidence="4" type="ORF">ENL39_03095</name>
</gene>
<dbReference type="PANTHER" id="PTHR33376:SF7">
    <property type="entry name" value="C4-DICARBOXYLATE-BINDING PROTEIN DCTB"/>
    <property type="match status" value="1"/>
</dbReference>
<organism evidence="4">
    <name type="scientific">Aerophobetes bacterium</name>
    <dbReference type="NCBI Taxonomy" id="2030807"/>
    <lineage>
        <taxon>Bacteria</taxon>
        <taxon>Candidatus Aerophobota</taxon>
    </lineage>
</organism>
<evidence type="ECO:0000256" key="2">
    <source>
        <dbReference type="ARBA" id="ARBA00022448"/>
    </source>
</evidence>
<evidence type="ECO:0000313" key="4">
    <source>
        <dbReference type="EMBL" id="HHF98456.1"/>
    </source>
</evidence>
<dbReference type="Pfam" id="PF03480">
    <property type="entry name" value="DctP"/>
    <property type="match status" value="1"/>
</dbReference>
<protein>
    <submittedName>
        <fullName evidence="4">DctP family TRAP transporter solute-binding subunit</fullName>
    </submittedName>
</protein>
<dbReference type="InterPro" id="IPR004682">
    <property type="entry name" value="TRAP_DctP"/>
</dbReference>
<dbReference type="NCBIfam" id="NF037995">
    <property type="entry name" value="TRAP_S1"/>
    <property type="match status" value="1"/>
</dbReference>
<evidence type="ECO:0000256" key="1">
    <source>
        <dbReference type="ARBA" id="ARBA00009023"/>
    </source>
</evidence>
<dbReference type="Proteomes" id="UP000886070">
    <property type="component" value="Unassembled WGS sequence"/>
</dbReference>
<reference evidence="4" key="1">
    <citation type="journal article" date="2020" name="mSystems">
        <title>Genome- and Community-Level Interaction Insights into Carbon Utilization and Element Cycling Functions of Hydrothermarchaeota in Hydrothermal Sediment.</title>
        <authorList>
            <person name="Zhou Z."/>
            <person name="Liu Y."/>
            <person name="Xu W."/>
            <person name="Pan J."/>
            <person name="Luo Z.H."/>
            <person name="Li M."/>
        </authorList>
    </citation>
    <scope>NUCLEOTIDE SEQUENCE [LARGE SCALE GENOMIC DNA]</scope>
    <source>
        <strain evidence="4">HyVt-92</strain>
    </source>
</reference>
<dbReference type="EMBL" id="DRTT01000091">
    <property type="protein sequence ID" value="HHF98456.1"/>
    <property type="molecule type" value="Genomic_DNA"/>
</dbReference>
<dbReference type="AlphaFoldDB" id="A0A7V5HZH0"/>
<comment type="caution">
    <text evidence="4">The sequence shown here is derived from an EMBL/GenBank/DDBJ whole genome shotgun (WGS) entry which is preliminary data.</text>
</comment>
<dbReference type="GO" id="GO:0055085">
    <property type="term" value="P:transmembrane transport"/>
    <property type="evidence" value="ECO:0007669"/>
    <property type="project" value="InterPro"/>
</dbReference>
<accession>A0A7V5HZH0</accession>
<dbReference type="InterPro" id="IPR018389">
    <property type="entry name" value="DctP_fam"/>
</dbReference>
<sequence length="334" mass="37177">MGKLKSRLVGVFICTGLVLCLAGGQVFAEKVITLRLGHIFPLTHPTQKAAVAMAEYVKEKSNGKLTIDVYANGALGKGNALAENISFGTVDMGTAGPGLLMRLEPAWGLIAGEYVFKSVDCMFKVLNGPVGDEIKDRLIKKRGIRVIGIGYLGQRHLTCNKPIYKPEDLRGLKIRIPNIPLRRASFIALGASPTPMAFSEVYLALKQGVVDGQENPLAQIVAAKFYEVQKYLILTGHALNPEILLINEKKFESLPKEYQSILLEGAKVYEETSFNEYKRLKYEYLEKLLDEGMVIMKPDIEAFREAVKDVPYQFEKEWGEGLYDRILKAQEGCE</sequence>
<dbReference type="Gene3D" id="3.40.190.170">
    <property type="entry name" value="Bacterial extracellular solute-binding protein, family 7"/>
    <property type="match status" value="1"/>
</dbReference>
<dbReference type="InterPro" id="IPR038404">
    <property type="entry name" value="TRAP_DctP_sf"/>
</dbReference>
<dbReference type="NCBIfam" id="TIGR00787">
    <property type="entry name" value="dctP"/>
    <property type="match status" value="1"/>
</dbReference>
<comment type="similarity">
    <text evidence="1">Belongs to the bacterial solute-binding protein 7 family.</text>
</comment>
<name>A0A7V5HZH0_UNCAE</name>
<dbReference type="CDD" id="cd13672">
    <property type="entry name" value="PBP2_TRAP_Siap"/>
    <property type="match status" value="1"/>
</dbReference>